<proteinExistence type="predicted"/>
<evidence type="ECO:0000256" key="1">
    <source>
        <dbReference type="ARBA" id="ARBA00022679"/>
    </source>
</evidence>
<protein>
    <submittedName>
        <fullName evidence="3">Class I SAM-dependent methyltransferase</fullName>
    </submittedName>
</protein>
<keyword evidence="3" id="KW-0489">Methyltransferase</keyword>
<keyword evidence="4" id="KW-1185">Reference proteome</keyword>
<dbReference type="Pfam" id="PF13649">
    <property type="entry name" value="Methyltransf_25"/>
    <property type="match status" value="1"/>
</dbReference>
<evidence type="ECO:0000313" key="3">
    <source>
        <dbReference type="EMBL" id="MBK1783356.1"/>
    </source>
</evidence>
<feature type="domain" description="Methyltransferase" evidence="2">
    <location>
        <begin position="39"/>
        <end position="130"/>
    </location>
</feature>
<dbReference type="PANTHER" id="PTHR43861">
    <property type="entry name" value="TRANS-ACONITATE 2-METHYLTRANSFERASE-RELATED"/>
    <property type="match status" value="1"/>
</dbReference>
<dbReference type="Proteomes" id="UP000635245">
    <property type="component" value="Unassembled WGS sequence"/>
</dbReference>
<dbReference type="InterPro" id="IPR041698">
    <property type="entry name" value="Methyltransf_25"/>
</dbReference>
<sequence>MNNAQQWDERYRSSEQLFSGRPNGVLVAEVSGLAPGQALDVGSGEGADALWLAGQGWRVTAVDVSRVALERAAANAGELADRVSWTHVDLAAGTMPAGSFDLVSAHYFPFARAAGESALRALLDTVAPGGTLLVVSHDLADLPPGGHAGFDPGDYYQPRDLAALLGDDWTVEADETRPRVDPAPEGTAHAHDVVLRARRDLSPA</sequence>
<organism evidence="3 4">
    <name type="scientific">Prauserella cavernicola</name>
    <dbReference type="NCBI Taxonomy" id="2800127"/>
    <lineage>
        <taxon>Bacteria</taxon>
        <taxon>Bacillati</taxon>
        <taxon>Actinomycetota</taxon>
        <taxon>Actinomycetes</taxon>
        <taxon>Pseudonocardiales</taxon>
        <taxon>Pseudonocardiaceae</taxon>
        <taxon>Prauserella</taxon>
    </lineage>
</organism>
<dbReference type="Gene3D" id="3.40.50.150">
    <property type="entry name" value="Vaccinia Virus protein VP39"/>
    <property type="match status" value="1"/>
</dbReference>
<keyword evidence="1" id="KW-0808">Transferase</keyword>
<evidence type="ECO:0000313" key="4">
    <source>
        <dbReference type="Proteomes" id="UP000635245"/>
    </source>
</evidence>
<dbReference type="InterPro" id="IPR029063">
    <property type="entry name" value="SAM-dependent_MTases_sf"/>
</dbReference>
<gene>
    <name evidence="3" type="ORF">JHE00_03385</name>
</gene>
<evidence type="ECO:0000259" key="2">
    <source>
        <dbReference type="Pfam" id="PF13649"/>
    </source>
</evidence>
<dbReference type="GO" id="GO:0008168">
    <property type="term" value="F:methyltransferase activity"/>
    <property type="evidence" value="ECO:0007669"/>
    <property type="project" value="UniProtKB-KW"/>
</dbReference>
<name>A0A934V1K7_9PSEU</name>
<dbReference type="EMBL" id="JAENJH010000001">
    <property type="protein sequence ID" value="MBK1783356.1"/>
    <property type="molecule type" value="Genomic_DNA"/>
</dbReference>
<dbReference type="SUPFAM" id="SSF53335">
    <property type="entry name" value="S-adenosyl-L-methionine-dependent methyltransferases"/>
    <property type="match status" value="1"/>
</dbReference>
<dbReference type="AlphaFoldDB" id="A0A934V1K7"/>
<reference evidence="3" key="1">
    <citation type="submission" date="2020-12" db="EMBL/GenBank/DDBJ databases">
        <title>Prauserella sp. ASG 168, a novel actinomycete isolated from cave rock.</title>
        <authorList>
            <person name="Suriyachadkun C."/>
        </authorList>
    </citation>
    <scope>NUCLEOTIDE SEQUENCE</scope>
    <source>
        <strain evidence="3">ASG 168</strain>
    </source>
</reference>
<comment type="caution">
    <text evidence="3">The sequence shown here is derived from an EMBL/GenBank/DDBJ whole genome shotgun (WGS) entry which is preliminary data.</text>
</comment>
<dbReference type="CDD" id="cd02440">
    <property type="entry name" value="AdoMet_MTases"/>
    <property type="match status" value="1"/>
</dbReference>
<dbReference type="GO" id="GO:0032259">
    <property type="term" value="P:methylation"/>
    <property type="evidence" value="ECO:0007669"/>
    <property type="project" value="UniProtKB-KW"/>
</dbReference>
<dbReference type="PANTHER" id="PTHR43861:SF3">
    <property type="entry name" value="PUTATIVE (AFU_ORTHOLOGUE AFUA_2G14390)-RELATED"/>
    <property type="match status" value="1"/>
</dbReference>
<accession>A0A934V1K7</accession>